<keyword evidence="6" id="KW-1133">Transmembrane helix</keyword>
<evidence type="ECO:0000259" key="8">
    <source>
        <dbReference type="Pfam" id="PF23540"/>
    </source>
</evidence>
<dbReference type="Proteomes" id="UP000256869">
    <property type="component" value="Unassembled WGS sequence"/>
</dbReference>
<feature type="transmembrane region" description="Helical" evidence="6">
    <location>
        <begin position="17"/>
        <end position="34"/>
    </location>
</feature>
<dbReference type="EC" id="2.7.13.3" evidence="2"/>
<evidence type="ECO:0000313" key="10">
    <source>
        <dbReference type="Proteomes" id="UP000256869"/>
    </source>
</evidence>
<sequence length="381" mass="43055">MYKRLKKAQVFPKTNGISPYVWLMFSILPFYFIFRASTDIEIASGILMIILFFFCYRLTLNAKGWLVYVGTSVQILISIAMTLLYNYAYFAFFLAFFIGNIQNRAGFITLYTIHVATSFLTVNIGFIKQDKFFITQTPFILISLLAVILLPLGNYNRNKRGVLQEQLKDANIRISELVKLEERQRIARDLHDTLGQKLSLIGLKSDLAHKLIAKNPEQARLEMKDVQQTARTALQEVRLLVSRMRGTKLEDEIIRIKQILNAAQIEFTVEGDSNLRNVSLLSENVLSMCLKEAVNNVVKHSGASACILCLEETSTAIVMKVKDNGNLGSNGLNFKQGHGLQGMKERLEFVNGTLEISLAEGTTITTRIPLITKRTDKEENA</sequence>
<comment type="catalytic activity">
    <reaction evidence="1">
        <text>ATP + protein L-histidine = ADP + protein N-phospho-L-histidine.</text>
        <dbReference type="EC" id="2.7.13.3"/>
    </reaction>
</comment>
<feature type="transmembrane region" description="Helical" evidence="6">
    <location>
        <begin position="105"/>
        <end position="127"/>
    </location>
</feature>
<evidence type="ECO:0000259" key="7">
    <source>
        <dbReference type="Pfam" id="PF07730"/>
    </source>
</evidence>
<evidence type="ECO:0000256" key="5">
    <source>
        <dbReference type="ARBA" id="ARBA00023012"/>
    </source>
</evidence>
<dbReference type="InterPro" id="IPR050482">
    <property type="entry name" value="Sensor_HK_TwoCompSys"/>
</dbReference>
<comment type="caution">
    <text evidence="9">The sequence shown here is derived from an EMBL/GenBank/DDBJ whole genome shotgun (WGS) entry which is preliminary data.</text>
</comment>
<reference evidence="9 10" key="1">
    <citation type="submission" date="2018-07" db="EMBL/GenBank/DDBJ databases">
        <title>Genomic Encyclopedia of Type Strains, Phase III (KMG-III): the genomes of soil and plant-associated and newly described type strains.</title>
        <authorList>
            <person name="Whitman W."/>
        </authorList>
    </citation>
    <scope>NUCLEOTIDE SEQUENCE [LARGE SCALE GENOMIC DNA]</scope>
    <source>
        <strain evidence="9 10">CECT 8236</strain>
    </source>
</reference>
<dbReference type="OrthoDB" id="9797605at2"/>
<gene>
    <name evidence="9" type="ORF">DFP95_101767</name>
</gene>
<organism evidence="9 10">
    <name type="scientific">Cohnella lupini</name>
    <dbReference type="NCBI Taxonomy" id="1294267"/>
    <lineage>
        <taxon>Bacteria</taxon>
        <taxon>Bacillati</taxon>
        <taxon>Bacillota</taxon>
        <taxon>Bacilli</taxon>
        <taxon>Bacillales</taxon>
        <taxon>Paenibacillaceae</taxon>
        <taxon>Cohnella</taxon>
    </lineage>
</organism>
<dbReference type="Gene3D" id="3.30.565.10">
    <property type="entry name" value="Histidine kinase-like ATPase, C-terminal domain"/>
    <property type="match status" value="1"/>
</dbReference>
<dbReference type="GO" id="GO:0016020">
    <property type="term" value="C:membrane"/>
    <property type="evidence" value="ECO:0007669"/>
    <property type="project" value="InterPro"/>
</dbReference>
<dbReference type="GO" id="GO:0046983">
    <property type="term" value="F:protein dimerization activity"/>
    <property type="evidence" value="ECO:0007669"/>
    <property type="project" value="InterPro"/>
</dbReference>
<keyword evidence="3" id="KW-0808">Transferase</keyword>
<evidence type="ECO:0000256" key="4">
    <source>
        <dbReference type="ARBA" id="ARBA00022777"/>
    </source>
</evidence>
<accession>A0A3D9IWT0</accession>
<dbReference type="PANTHER" id="PTHR24421">
    <property type="entry name" value="NITRATE/NITRITE SENSOR PROTEIN NARX-RELATED"/>
    <property type="match status" value="1"/>
</dbReference>
<dbReference type="AlphaFoldDB" id="A0A3D9IWT0"/>
<dbReference type="InterPro" id="IPR011712">
    <property type="entry name" value="Sig_transdc_His_kin_sub3_dim/P"/>
</dbReference>
<dbReference type="Pfam" id="PF07730">
    <property type="entry name" value="HisKA_3"/>
    <property type="match status" value="1"/>
</dbReference>
<evidence type="ECO:0000256" key="1">
    <source>
        <dbReference type="ARBA" id="ARBA00000085"/>
    </source>
</evidence>
<proteinExistence type="predicted"/>
<evidence type="ECO:0000313" key="9">
    <source>
        <dbReference type="EMBL" id="RED66268.1"/>
    </source>
</evidence>
<feature type="transmembrane region" description="Helical" evidence="6">
    <location>
        <begin position="133"/>
        <end position="152"/>
    </location>
</feature>
<evidence type="ECO:0000256" key="3">
    <source>
        <dbReference type="ARBA" id="ARBA00022679"/>
    </source>
</evidence>
<dbReference type="SUPFAM" id="SSF55874">
    <property type="entry name" value="ATPase domain of HSP90 chaperone/DNA topoisomerase II/histidine kinase"/>
    <property type="match status" value="1"/>
</dbReference>
<evidence type="ECO:0000256" key="6">
    <source>
        <dbReference type="SAM" id="Phobius"/>
    </source>
</evidence>
<dbReference type="GO" id="GO:0000155">
    <property type="term" value="F:phosphorelay sensor kinase activity"/>
    <property type="evidence" value="ECO:0007669"/>
    <property type="project" value="InterPro"/>
</dbReference>
<keyword evidence="6" id="KW-0812">Transmembrane</keyword>
<dbReference type="CDD" id="cd16917">
    <property type="entry name" value="HATPase_UhpB-NarQ-NarX-like"/>
    <property type="match status" value="1"/>
</dbReference>
<feature type="transmembrane region" description="Helical" evidence="6">
    <location>
        <begin position="65"/>
        <end position="98"/>
    </location>
</feature>
<protein>
    <recommendedName>
        <fullName evidence="2">histidine kinase</fullName>
        <ecNumber evidence="2">2.7.13.3</ecNumber>
    </recommendedName>
</protein>
<keyword evidence="4 9" id="KW-0418">Kinase</keyword>
<feature type="domain" description="Signal transduction histidine kinase subgroup 3 dimerisation and phosphoacceptor" evidence="7">
    <location>
        <begin position="182"/>
        <end position="247"/>
    </location>
</feature>
<dbReference type="Pfam" id="PF23540">
    <property type="entry name" value="DesK_N"/>
    <property type="match status" value="1"/>
</dbReference>
<feature type="domain" description="DesK/YvfT N-terminal" evidence="8">
    <location>
        <begin position="6"/>
        <end position="152"/>
    </location>
</feature>
<dbReference type="Gene3D" id="1.20.5.1930">
    <property type="match status" value="1"/>
</dbReference>
<feature type="transmembrane region" description="Helical" evidence="6">
    <location>
        <begin position="41"/>
        <end position="59"/>
    </location>
</feature>
<keyword evidence="10" id="KW-1185">Reference proteome</keyword>
<evidence type="ECO:0000256" key="2">
    <source>
        <dbReference type="ARBA" id="ARBA00012438"/>
    </source>
</evidence>
<dbReference type="EMBL" id="QRDY01000001">
    <property type="protein sequence ID" value="RED66268.1"/>
    <property type="molecule type" value="Genomic_DNA"/>
</dbReference>
<dbReference type="RefSeq" id="WP_115991198.1">
    <property type="nucleotide sequence ID" value="NZ_QRDY01000001.1"/>
</dbReference>
<dbReference type="InterPro" id="IPR036890">
    <property type="entry name" value="HATPase_C_sf"/>
</dbReference>
<name>A0A3D9IWT0_9BACL</name>
<keyword evidence="5" id="KW-0902">Two-component regulatory system</keyword>
<keyword evidence="6" id="KW-0472">Membrane</keyword>
<dbReference type="InterPro" id="IPR056374">
    <property type="entry name" value="DesK/YvfT_N"/>
</dbReference>
<dbReference type="PANTHER" id="PTHR24421:SF63">
    <property type="entry name" value="SENSOR HISTIDINE KINASE DESK"/>
    <property type="match status" value="1"/>
</dbReference>